<dbReference type="Pfam" id="PF24883">
    <property type="entry name" value="NPHP3_N"/>
    <property type="match status" value="1"/>
</dbReference>
<evidence type="ECO:0000259" key="2">
    <source>
        <dbReference type="PROSITE" id="PS51725"/>
    </source>
</evidence>
<evidence type="ECO:0000313" key="4">
    <source>
        <dbReference type="Proteomes" id="UP000012065"/>
    </source>
</evidence>
<protein>
    <recommendedName>
        <fullName evidence="2">ABM domain-containing protein</fullName>
    </recommendedName>
</protein>
<dbReference type="Gene3D" id="3.30.70.100">
    <property type="match status" value="1"/>
</dbReference>
<dbReference type="PROSITE" id="PS51725">
    <property type="entry name" value="ABM"/>
    <property type="match status" value="1"/>
</dbReference>
<dbReference type="AlphaFoldDB" id="M5CH69"/>
<keyword evidence="1" id="KW-0677">Repeat</keyword>
<dbReference type="HOGENOM" id="CLU_000288_6_20_1"/>
<organism evidence="3 4">
    <name type="scientific">Thanatephorus cucumeris (strain AG1-IB / isolate 7/3/14)</name>
    <name type="common">Lettuce bottom rot fungus</name>
    <name type="synonym">Rhizoctonia solani</name>
    <dbReference type="NCBI Taxonomy" id="1108050"/>
    <lineage>
        <taxon>Eukaryota</taxon>
        <taxon>Fungi</taxon>
        <taxon>Dikarya</taxon>
        <taxon>Basidiomycota</taxon>
        <taxon>Agaricomycotina</taxon>
        <taxon>Agaricomycetes</taxon>
        <taxon>Cantharellales</taxon>
        <taxon>Ceratobasidiaceae</taxon>
        <taxon>Rhizoctonia</taxon>
        <taxon>Rhizoctonia solani AG-1</taxon>
    </lineage>
</organism>
<proteinExistence type="predicted"/>
<evidence type="ECO:0000256" key="1">
    <source>
        <dbReference type="ARBA" id="ARBA00022737"/>
    </source>
</evidence>
<dbReference type="SUPFAM" id="SSF52540">
    <property type="entry name" value="P-loop containing nucleoside triphosphate hydrolases"/>
    <property type="match status" value="1"/>
</dbReference>
<reference evidence="3 4" key="1">
    <citation type="journal article" date="2013" name="J. Biotechnol.">
        <title>Establishment and interpretation of the genome sequence of the phytopathogenic fungus Rhizoctonia solani AG1-IB isolate 7/3/14.</title>
        <authorList>
            <person name="Wibberg D.W."/>
            <person name="Jelonek L.J."/>
            <person name="Rupp O.R."/>
            <person name="Hennig M.H."/>
            <person name="Eikmeyer F.E."/>
            <person name="Goesmann A.G."/>
            <person name="Hartmann A.H."/>
            <person name="Borriss R.B."/>
            <person name="Grosch R.G."/>
            <person name="Puehler A.P."/>
            <person name="Schlueter A.S."/>
        </authorList>
    </citation>
    <scope>NUCLEOTIDE SEQUENCE [LARGE SCALE GENOMIC DNA]</scope>
    <source>
        <strain evidence="4">AG1-IB / isolate 7/3/14</strain>
    </source>
</reference>
<gene>
    <name evidence="3" type="ORF">BN14_11502</name>
</gene>
<dbReference type="Proteomes" id="UP000012065">
    <property type="component" value="Unassembled WGS sequence"/>
</dbReference>
<sequence length="600" mass="67362">MATSPAGFKGPFIVTANFEVKEGHADTFEQEFRKVRECANSDKEPGCIEFRTSRHGNKFLAFEQYEDAASFKAHAETDVFKAAMDVLKDMQARPAIVLFYEEALKAATKAFPPIRLAADDLVSCLPLFENAAKNRKDYGDMVTGLKDMVYLLIQHLQSATSEGIISTITSIAGAIRREIESINKRQSRDGVRRIISAVGDEEDLIRRYRRIDQLFRQLQGEASLNTWSISTKHFVNTQLESLRPSKLARYNSELSMEVSRRACTKDTRVEILSNLAKWSEDEGMASIYWMNGMAGTGKSTIAYSLCATLDANKQLAASFFCTRTSPECRDGKRIVPTIAYQLARRSAPFRSALCNALEEDPDISTGDMHTQFSLLLVEPLLEAQKSMPNNLVVVVDALDECNDPHVVELFLDELFNCVADLPLKFFVTSRPEPAVRHRMMLENELSRSILYLHEIEQSLVQADVELYLREELAFMEPTEVDIKQLAERAGKLFIYAATAIRYVRPTGRFVNSRERLATILAVDAKAQKRLSAIDTLYSAILTTAIEDEMLEPEEQTCIRSVIWTTVAAREPVLIQTLTAISGIGSKYATMTALEPLRALE</sequence>
<dbReference type="Gene3D" id="3.40.50.300">
    <property type="entry name" value="P-loop containing nucleotide triphosphate hydrolases"/>
    <property type="match status" value="1"/>
</dbReference>
<evidence type="ECO:0000313" key="3">
    <source>
        <dbReference type="EMBL" id="CCO37347.1"/>
    </source>
</evidence>
<dbReference type="PANTHER" id="PTHR10039">
    <property type="entry name" value="AMELOGENIN"/>
    <property type="match status" value="1"/>
</dbReference>
<name>M5CH69_THACB</name>
<dbReference type="InterPro" id="IPR007138">
    <property type="entry name" value="ABM_dom"/>
</dbReference>
<dbReference type="EMBL" id="CAOJ01017059">
    <property type="protein sequence ID" value="CCO37347.1"/>
    <property type="molecule type" value="Genomic_DNA"/>
</dbReference>
<dbReference type="SUPFAM" id="SSF54909">
    <property type="entry name" value="Dimeric alpha+beta barrel"/>
    <property type="match status" value="1"/>
</dbReference>
<dbReference type="InterPro" id="IPR027417">
    <property type="entry name" value="P-loop_NTPase"/>
</dbReference>
<feature type="domain" description="ABM" evidence="2">
    <location>
        <begin position="12"/>
        <end position="99"/>
    </location>
</feature>
<comment type="caution">
    <text evidence="3">The sequence shown here is derived from an EMBL/GenBank/DDBJ whole genome shotgun (WGS) entry which is preliminary data.</text>
</comment>
<accession>M5CH69</accession>
<dbReference type="InterPro" id="IPR056884">
    <property type="entry name" value="NPHP3-like_N"/>
</dbReference>
<dbReference type="Pfam" id="PF03992">
    <property type="entry name" value="ABM"/>
    <property type="match status" value="1"/>
</dbReference>
<dbReference type="InterPro" id="IPR011008">
    <property type="entry name" value="Dimeric_a/b-barrel"/>
</dbReference>